<gene>
    <name evidence="1" type="ORF">S03H2_73081</name>
</gene>
<organism evidence="1">
    <name type="scientific">marine sediment metagenome</name>
    <dbReference type="NCBI Taxonomy" id="412755"/>
    <lineage>
        <taxon>unclassified sequences</taxon>
        <taxon>metagenomes</taxon>
        <taxon>ecological metagenomes</taxon>
    </lineage>
</organism>
<accession>X1JRY0</accession>
<reference evidence="1" key="1">
    <citation type="journal article" date="2014" name="Front. Microbiol.">
        <title>High frequency of phylogenetically diverse reductive dehalogenase-homologous genes in deep subseafloor sedimentary metagenomes.</title>
        <authorList>
            <person name="Kawai M."/>
            <person name="Futagami T."/>
            <person name="Toyoda A."/>
            <person name="Takaki Y."/>
            <person name="Nishi S."/>
            <person name="Hori S."/>
            <person name="Arai W."/>
            <person name="Tsubouchi T."/>
            <person name="Morono Y."/>
            <person name="Uchiyama I."/>
            <person name="Ito T."/>
            <person name="Fujiyama A."/>
            <person name="Inagaki F."/>
            <person name="Takami H."/>
        </authorList>
    </citation>
    <scope>NUCLEOTIDE SEQUENCE</scope>
    <source>
        <strain evidence="1">Expedition CK06-06</strain>
    </source>
</reference>
<sequence length="34" mass="3735">NSRTSKVSKISDKILVETNKGDKIEVEKVMLSTG</sequence>
<evidence type="ECO:0000313" key="1">
    <source>
        <dbReference type="EMBL" id="GAH96837.1"/>
    </source>
</evidence>
<feature type="non-terminal residue" evidence="1">
    <location>
        <position position="34"/>
    </location>
</feature>
<protein>
    <submittedName>
        <fullName evidence="1">Uncharacterized protein</fullName>
    </submittedName>
</protein>
<name>X1JRY0_9ZZZZ</name>
<dbReference type="AlphaFoldDB" id="X1JRY0"/>
<feature type="non-terminal residue" evidence="1">
    <location>
        <position position="1"/>
    </location>
</feature>
<proteinExistence type="predicted"/>
<comment type="caution">
    <text evidence="1">The sequence shown here is derived from an EMBL/GenBank/DDBJ whole genome shotgun (WGS) entry which is preliminary data.</text>
</comment>
<dbReference type="EMBL" id="BARU01049860">
    <property type="protein sequence ID" value="GAH96837.1"/>
    <property type="molecule type" value="Genomic_DNA"/>
</dbReference>